<sequence length="557" mass="63324">MSLTIIDNLNRLKPGGTGELFLANRVDGEAYLREYVKLIGELSRDYQSDAWWRYPLASKDYYSSAFFSDLVCFDQIVEELKRRQSFIVYVPSRALRAALVAYCRERSLPVTIIEARFARLVRPVKSWLVRLKNRLLFVAKEIGKTMIARFYLARKLKTFDRVGVTVLRTWLLERSVVRCPFVDDYFGALPEYLKEYNLLIVGGVLGNYWRTIKAMAKNPAPLLAQETFLKIFDPLRAVLDDRHGLIQVKRPVLFNGKEISALLNATLRQEHEQGQTLNNSIYYYYARRLAEKVAVERYILTHENYPWEKMSLLAIKRYAAKAATIGYQHSALYPALTNVYLGPAEQKIVPFPDRIITLGEVTADFLINKGGYERDKIKVGCALRFKTGTALLPPSGKKVLTVLGCQPRAGMMIDWLTQAFQRTDYQVVLRPHPASPLRGKVPFTVSNSDLLTDLTEAAVVLYDLSAVGLEALALGRPVVHLRFDDLLSFDPLLGFRGKSEASSPSELLSKVAWIMAMDGGQRLEMAEKGVEFVKRYLAAVTPEKMMLFTEKRSSYAR</sequence>
<dbReference type="Proteomes" id="UP000178602">
    <property type="component" value="Unassembled WGS sequence"/>
</dbReference>
<name>A0A1F4T5M6_UNCSA</name>
<dbReference type="SUPFAM" id="SSF53756">
    <property type="entry name" value="UDP-Glycosyltransferase/glycogen phosphorylase"/>
    <property type="match status" value="1"/>
</dbReference>
<comment type="caution">
    <text evidence="1">The sequence shown here is derived from an EMBL/GenBank/DDBJ whole genome shotgun (WGS) entry which is preliminary data.</text>
</comment>
<proteinExistence type="predicted"/>
<dbReference type="AlphaFoldDB" id="A0A1F4T5M6"/>
<evidence type="ECO:0000313" key="1">
    <source>
        <dbReference type="EMBL" id="OGC27866.1"/>
    </source>
</evidence>
<gene>
    <name evidence="1" type="ORF">A3K49_02525</name>
</gene>
<organism evidence="1 2">
    <name type="scientific">candidate division WOR-1 bacterium RIFOXYC12_FULL_54_18</name>
    <dbReference type="NCBI Taxonomy" id="1802584"/>
    <lineage>
        <taxon>Bacteria</taxon>
        <taxon>Bacillati</taxon>
        <taxon>Saganbacteria</taxon>
    </lineage>
</organism>
<accession>A0A1F4T5M6</accession>
<reference evidence="1 2" key="1">
    <citation type="journal article" date="2016" name="Nat. Commun.">
        <title>Thousands of microbial genomes shed light on interconnected biogeochemical processes in an aquifer system.</title>
        <authorList>
            <person name="Anantharaman K."/>
            <person name="Brown C.T."/>
            <person name="Hug L.A."/>
            <person name="Sharon I."/>
            <person name="Castelle C.J."/>
            <person name="Probst A.J."/>
            <person name="Thomas B.C."/>
            <person name="Singh A."/>
            <person name="Wilkins M.J."/>
            <person name="Karaoz U."/>
            <person name="Brodie E.L."/>
            <person name="Williams K.H."/>
            <person name="Hubbard S.S."/>
            <person name="Banfield J.F."/>
        </authorList>
    </citation>
    <scope>NUCLEOTIDE SEQUENCE [LARGE SCALE GENOMIC DNA]</scope>
</reference>
<evidence type="ECO:0000313" key="2">
    <source>
        <dbReference type="Proteomes" id="UP000178602"/>
    </source>
</evidence>
<protein>
    <submittedName>
        <fullName evidence="1">Uncharacterized protein</fullName>
    </submittedName>
</protein>
<dbReference type="EMBL" id="MEUG01000001">
    <property type="protein sequence ID" value="OGC27866.1"/>
    <property type="molecule type" value="Genomic_DNA"/>
</dbReference>